<evidence type="ECO:0000313" key="6">
    <source>
        <dbReference type="EMBL" id="KHM50665.1"/>
    </source>
</evidence>
<feature type="transmembrane region" description="Helical" evidence="5">
    <location>
        <begin position="394"/>
        <end position="412"/>
    </location>
</feature>
<evidence type="ECO:0000256" key="4">
    <source>
        <dbReference type="SAM" id="MobiDB-lite"/>
    </source>
</evidence>
<gene>
    <name evidence="6" type="ORF">NZ47_12060</name>
</gene>
<protein>
    <recommendedName>
        <fullName evidence="8">Conjugal transfer protein TrbL</fullName>
    </recommendedName>
</protein>
<dbReference type="GO" id="GO:0030255">
    <property type="term" value="P:protein secretion by the type IV secretion system"/>
    <property type="evidence" value="ECO:0007669"/>
    <property type="project" value="InterPro"/>
</dbReference>
<feature type="transmembrane region" description="Helical" evidence="5">
    <location>
        <begin position="212"/>
        <end position="234"/>
    </location>
</feature>
<evidence type="ECO:0000256" key="2">
    <source>
        <dbReference type="ARBA" id="ARBA00022989"/>
    </source>
</evidence>
<feature type="transmembrane region" description="Helical" evidence="5">
    <location>
        <begin position="72"/>
        <end position="99"/>
    </location>
</feature>
<dbReference type="Proteomes" id="UP000030993">
    <property type="component" value="Unassembled WGS sequence"/>
</dbReference>
<evidence type="ECO:0008006" key="8">
    <source>
        <dbReference type="Google" id="ProtNLM"/>
    </source>
</evidence>
<reference evidence="6 7" key="1">
    <citation type="journal article" date="2013" name="PLoS ONE">
        <title>Identification and characterization of three novel lipases belonging to families II and V from Anaerovibrio lipolyticus 5ST.</title>
        <authorList>
            <person name="Prive F."/>
            <person name="Kaderbhai N.N."/>
            <person name="Girdwood S."/>
            <person name="Worgan H.J."/>
            <person name="Pinloche E."/>
            <person name="Scollan N.D."/>
            <person name="Huws S.A."/>
            <person name="Newbold C.J."/>
        </authorList>
    </citation>
    <scope>NUCLEOTIDE SEQUENCE [LARGE SCALE GENOMIC DNA]</scope>
    <source>
        <strain evidence="6 7">5S</strain>
    </source>
</reference>
<dbReference type="InterPro" id="IPR007688">
    <property type="entry name" value="Conjugal_tfr_TrbL/VirB6"/>
</dbReference>
<dbReference type="RefSeq" id="WP_039211200.1">
    <property type="nucleotide sequence ID" value="NZ_JSCE01000220.1"/>
</dbReference>
<proteinExistence type="predicted"/>
<sequence length="689" mass="72664">MLNNLSVRLIKYRPLFIKYRPLLYALVLLVLFSSSSDAAGGIQLFGSGNSPQSHFNAGTGIHPDFDSVLGTIANGILAICFPIVVILTALSGALLMFGWDNYSKTMWSTIFGMSLALNIGYFIFAPDTFGVFSTTTNVDAGVVQDMAEVIQIGNNTDHADANFLSRFMMRYEALIKHAALVILPYLEKLLLILLCIDTMLEASLNMSEGNKFRFLIDLCLKGGFFLFLLNYWLLPLPGSGDISLTKGLSHGFEQLGFMMGQGQFTDLRPDSIMENAYKIFTALYEGMYKSFSLTSPNTWCMLLATPVILFTVMMTSVEIFMVRIEYFTVALLTMPLLPFGVCKYTKFLSEKTFGVMFNIAIKCMAMAFIQSFSLPYMQALARDFEGKVGELNNIPSMVLEFVLACLVIWYLTKNVKGIINTLLTGSPSLDGGGMTATAIKAGAAAGAVAGTIASGGTAAGGMAAVAKSAVQGAQAAGGNMSSLGGMAKGAAGLAAGAATGGAGLVMSSLGNIAKAGMNAAIGKNPIAQGFQSGVDAMLGPGGTGGLIKGPMGGKLSKTISSYGVNEKTGVDSKAQSADKIASAASSVGGGAVNGAIKGYNAAKFAKDNPVFAGVEATAKVVDTAKDVAQKVADAPSKASEHYGNKLQDKFDPQKPGNIYDNAVQKYGKMSDQKVNSRPIVNDNDDLVKK</sequence>
<feature type="transmembrane region" description="Helical" evidence="5">
    <location>
        <begin position="353"/>
        <end position="374"/>
    </location>
</feature>
<dbReference type="EMBL" id="JSCE01000220">
    <property type="protein sequence ID" value="KHM50665.1"/>
    <property type="molecule type" value="Genomic_DNA"/>
</dbReference>
<dbReference type="STRING" id="82374.NZ47_12060"/>
<feature type="region of interest" description="Disordered" evidence="4">
    <location>
        <begin position="634"/>
        <end position="689"/>
    </location>
</feature>
<keyword evidence="1 5" id="KW-0812">Transmembrane</keyword>
<feature type="compositionally biased region" description="Basic and acidic residues" evidence="4">
    <location>
        <begin position="638"/>
        <end position="652"/>
    </location>
</feature>
<evidence type="ECO:0000256" key="5">
    <source>
        <dbReference type="SAM" id="Phobius"/>
    </source>
</evidence>
<evidence type="ECO:0000256" key="3">
    <source>
        <dbReference type="ARBA" id="ARBA00023136"/>
    </source>
</evidence>
<keyword evidence="2 5" id="KW-1133">Transmembrane helix</keyword>
<dbReference type="Pfam" id="PF04610">
    <property type="entry name" value="TrbL"/>
    <property type="match status" value="1"/>
</dbReference>
<comment type="caution">
    <text evidence="6">The sequence shown here is derived from an EMBL/GenBank/DDBJ whole genome shotgun (WGS) entry which is preliminary data.</text>
</comment>
<keyword evidence="7" id="KW-1185">Reference proteome</keyword>
<evidence type="ECO:0000256" key="1">
    <source>
        <dbReference type="ARBA" id="ARBA00022692"/>
    </source>
</evidence>
<accession>A0A0B2JQM8</accession>
<evidence type="ECO:0000313" key="7">
    <source>
        <dbReference type="Proteomes" id="UP000030993"/>
    </source>
</evidence>
<feature type="transmembrane region" description="Helical" evidence="5">
    <location>
        <begin position="296"/>
        <end position="317"/>
    </location>
</feature>
<name>A0A0B2JQM8_9FIRM</name>
<feature type="transmembrane region" description="Helical" evidence="5">
    <location>
        <begin position="178"/>
        <end position="200"/>
    </location>
</feature>
<organism evidence="6 7">
    <name type="scientific">Anaerovibrio lipolyticus</name>
    <dbReference type="NCBI Taxonomy" id="82374"/>
    <lineage>
        <taxon>Bacteria</taxon>
        <taxon>Bacillati</taxon>
        <taxon>Bacillota</taxon>
        <taxon>Negativicutes</taxon>
        <taxon>Selenomonadales</taxon>
        <taxon>Selenomonadaceae</taxon>
        <taxon>Anaerovibrio</taxon>
    </lineage>
</organism>
<feature type="transmembrane region" description="Helical" evidence="5">
    <location>
        <begin position="106"/>
        <end position="124"/>
    </location>
</feature>
<dbReference type="AlphaFoldDB" id="A0A0B2JQM8"/>
<keyword evidence="3 5" id="KW-0472">Membrane</keyword>